<name>A0A0C2ECA9_9BACT</name>
<protein>
    <submittedName>
        <fullName evidence="9">Sulfite reductase</fullName>
    </submittedName>
</protein>
<evidence type="ECO:0000313" key="10">
    <source>
        <dbReference type="Proteomes" id="UP000035068"/>
    </source>
</evidence>
<dbReference type="InterPro" id="IPR052034">
    <property type="entry name" value="NasD-like"/>
</dbReference>
<dbReference type="GO" id="GO:0016491">
    <property type="term" value="F:oxidoreductase activity"/>
    <property type="evidence" value="ECO:0007669"/>
    <property type="project" value="UniProtKB-KW"/>
</dbReference>
<dbReference type="Gene3D" id="3.90.480.10">
    <property type="entry name" value="Sulfite Reductase Hemoprotein,Domain 2"/>
    <property type="match status" value="1"/>
</dbReference>
<dbReference type="InterPro" id="IPR045854">
    <property type="entry name" value="NO2/SO3_Rdtase_4Fe4S_sf"/>
</dbReference>
<sequence>MKKDILEKGAIIQRDKETYAIAPHIPGGITSPAQLRKIAEVAEMFQAQALKITSAQRIAIVGFDEKHIDNMWEQLGEKPGAAIGLCIRSVKICPGTTYCKRGQQDSVKVGLEMDERYHGMELPWKFKMGVSGCINDCGEGCIKDVALIGTPKGWNVMVGGNGGAQPRLSHKLVEQVPTDEEALALVDHIVNWFKKQNRRCRLGKFVEEMGIDAFREEVLRDFNA</sequence>
<evidence type="ECO:0000313" key="9">
    <source>
        <dbReference type="EMBL" id="KIH76213.1"/>
    </source>
</evidence>
<dbReference type="AlphaFoldDB" id="A0A0C2ECA9"/>
<gene>
    <name evidence="9" type="ORF">GFER_11255</name>
</gene>
<dbReference type="InterPro" id="IPR005117">
    <property type="entry name" value="NiRdtase/SiRdtase_haem-b_fer"/>
</dbReference>
<dbReference type="InterPro" id="IPR006066">
    <property type="entry name" value="NO2/SO3_Rdtase_FeS/sirohaem_BS"/>
</dbReference>
<comment type="caution">
    <text evidence="9">The sequence shown here is derived from an EMBL/GenBank/DDBJ whole genome shotgun (WGS) entry which is preliminary data.</text>
</comment>
<keyword evidence="10" id="KW-1185">Reference proteome</keyword>
<keyword evidence="6" id="KW-0411">Iron-sulfur</keyword>
<dbReference type="GO" id="GO:0046872">
    <property type="term" value="F:metal ion binding"/>
    <property type="evidence" value="ECO:0007669"/>
    <property type="project" value="UniProtKB-KW"/>
</dbReference>
<evidence type="ECO:0000256" key="2">
    <source>
        <dbReference type="ARBA" id="ARBA00022617"/>
    </source>
</evidence>
<dbReference type="PANTHER" id="PTHR43809">
    <property type="entry name" value="NITRITE REDUCTASE (NADH) LARGE SUBUNIT"/>
    <property type="match status" value="1"/>
</dbReference>
<dbReference type="PANTHER" id="PTHR43809:SF1">
    <property type="entry name" value="NITRITE REDUCTASE (NADH) LARGE SUBUNIT"/>
    <property type="match status" value="1"/>
</dbReference>
<dbReference type="InterPro" id="IPR036136">
    <property type="entry name" value="Nit/Sulf_reduc_fer-like_dom_sf"/>
</dbReference>
<keyword evidence="3" id="KW-0479">Metal-binding</keyword>
<dbReference type="SUPFAM" id="SSF56014">
    <property type="entry name" value="Nitrite and sulphite reductase 4Fe-4S domain-like"/>
    <property type="match status" value="1"/>
</dbReference>
<dbReference type="GO" id="GO:0020037">
    <property type="term" value="F:heme binding"/>
    <property type="evidence" value="ECO:0007669"/>
    <property type="project" value="InterPro"/>
</dbReference>
<evidence type="ECO:0000259" key="7">
    <source>
        <dbReference type="Pfam" id="PF01077"/>
    </source>
</evidence>
<keyword evidence="5" id="KW-0408">Iron</keyword>
<feature type="domain" description="Nitrite/Sulfite reductase ferredoxin-like" evidence="8">
    <location>
        <begin position="12"/>
        <end position="77"/>
    </location>
</feature>
<dbReference type="SUPFAM" id="SSF55124">
    <property type="entry name" value="Nitrite/Sulfite reductase N-terminal domain-like"/>
    <property type="match status" value="1"/>
</dbReference>
<dbReference type="PIRSF" id="PIRSF037487">
    <property type="entry name" value="Sulfite_red_assimil"/>
    <property type="match status" value="1"/>
</dbReference>
<proteinExistence type="predicted"/>
<dbReference type="Pfam" id="PF03460">
    <property type="entry name" value="NIR_SIR_ferr"/>
    <property type="match status" value="1"/>
</dbReference>
<keyword evidence="1" id="KW-0004">4Fe-4S</keyword>
<organism evidence="9 10">
    <name type="scientific">Geoalkalibacter ferrihydriticus DSM 17813</name>
    <dbReference type="NCBI Taxonomy" id="1121915"/>
    <lineage>
        <taxon>Bacteria</taxon>
        <taxon>Pseudomonadati</taxon>
        <taxon>Thermodesulfobacteriota</taxon>
        <taxon>Desulfuromonadia</taxon>
        <taxon>Desulfuromonadales</taxon>
        <taxon>Geoalkalibacteraceae</taxon>
        <taxon>Geoalkalibacter</taxon>
    </lineage>
</organism>
<dbReference type="RefSeq" id="WP_040099693.1">
    <property type="nucleotide sequence ID" value="NZ_JWJD01000004.1"/>
</dbReference>
<evidence type="ECO:0000256" key="4">
    <source>
        <dbReference type="ARBA" id="ARBA00023002"/>
    </source>
</evidence>
<dbReference type="GO" id="GO:0051539">
    <property type="term" value="F:4 iron, 4 sulfur cluster binding"/>
    <property type="evidence" value="ECO:0007669"/>
    <property type="project" value="UniProtKB-KW"/>
</dbReference>
<feature type="domain" description="Nitrite/sulphite reductase 4Fe-4S" evidence="7">
    <location>
        <begin position="86"/>
        <end position="221"/>
    </location>
</feature>
<accession>A0A0C2ECA9</accession>
<evidence type="ECO:0000256" key="3">
    <source>
        <dbReference type="ARBA" id="ARBA00022723"/>
    </source>
</evidence>
<dbReference type="Proteomes" id="UP000035068">
    <property type="component" value="Unassembled WGS sequence"/>
</dbReference>
<evidence type="ECO:0000256" key="5">
    <source>
        <dbReference type="ARBA" id="ARBA00023004"/>
    </source>
</evidence>
<keyword evidence="4" id="KW-0560">Oxidoreductase</keyword>
<dbReference type="InterPro" id="IPR006067">
    <property type="entry name" value="NO2/SO3_Rdtase_4Fe4S_dom"/>
</dbReference>
<keyword evidence="2" id="KW-0349">Heme</keyword>
<evidence type="ECO:0000256" key="6">
    <source>
        <dbReference type="ARBA" id="ARBA00023014"/>
    </source>
</evidence>
<dbReference type="EMBL" id="JWJD01000004">
    <property type="protein sequence ID" value="KIH76213.1"/>
    <property type="molecule type" value="Genomic_DNA"/>
</dbReference>
<dbReference type="InterPro" id="IPR017220">
    <property type="entry name" value="Sulphite_reductase_assimil"/>
</dbReference>
<evidence type="ECO:0000259" key="8">
    <source>
        <dbReference type="Pfam" id="PF03460"/>
    </source>
</evidence>
<dbReference type="PROSITE" id="PS00365">
    <property type="entry name" value="NIR_SIR"/>
    <property type="match status" value="1"/>
</dbReference>
<dbReference type="Gene3D" id="3.30.413.10">
    <property type="entry name" value="Sulfite Reductase Hemoprotein, domain 1"/>
    <property type="match status" value="1"/>
</dbReference>
<dbReference type="Pfam" id="PF01077">
    <property type="entry name" value="NIR_SIR"/>
    <property type="match status" value="1"/>
</dbReference>
<reference evidence="9 10" key="1">
    <citation type="submission" date="2014-12" db="EMBL/GenBank/DDBJ databases">
        <title>Genomes of Geoalkalibacter ferrihydriticus and Geoalkalibacter subterraneus, two haloalkaliphilic metal-reducing members of the Geobacteraceae.</title>
        <authorList>
            <person name="Badalamenti J.P."/>
            <person name="Torres C.I."/>
            <person name="Krajmalnik-Brown R."/>
            <person name="Bond D.R."/>
        </authorList>
    </citation>
    <scope>NUCLEOTIDE SEQUENCE [LARGE SCALE GENOMIC DNA]</scope>
    <source>
        <strain evidence="9 10">DSM 17813</strain>
    </source>
</reference>
<evidence type="ECO:0000256" key="1">
    <source>
        <dbReference type="ARBA" id="ARBA00022485"/>
    </source>
</evidence>
<dbReference type="PRINTS" id="PR00397">
    <property type="entry name" value="SIROHAEM"/>
</dbReference>